<dbReference type="GO" id="GO:0016020">
    <property type="term" value="C:membrane"/>
    <property type="evidence" value="ECO:0007669"/>
    <property type="project" value="UniProtKB-SubCell"/>
</dbReference>
<evidence type="ECO:0000256" key="7">
    <source>
        <dbReference type="SAM" id="Phobius"/>
    </source>
</evidence>
<protein>
    <submittedName>
        <fullName evidence="8">Uncharacterized protein</fullName>
    </submittedName>
</protein>
<dbReference type="InterPro" id="IPR004299">
    <property type="entry name" value="MBOAT_fam"/>
</dbReference>
<sequence>MATNPSSYYDGCQIFSWVSDYVGLSVDQVNFVISQFVALALASLFRTVLHPSKTNSGTRHGFGLIFGLCIGYFCFGMQAIHLAGLPALCYIVIRTQSPEIMQRMVLAIALVYLSCIHLHRQVYDYGSYTLDITGPLMVITQKVTSLAFNIHDGLARLDTELSKNRKLYAVSKMPSPLEYFSYALAFPALMAGPVLFYNDYMDFIDGKHLLQKPPNNNLDNNSNSRTVVLEPSPCIVVFKKVVLSIIFAAMFVKFIPVFSVQAVKDDDFVENTTLAYKFYHLTIAMLLVRFKYYFAWIFADAICNNAGIGFSGFNEDGSSNWDGFSNIHILKFEFSTSLRESIEAWNIGTNRWLRIIVYERVKNATVLTYALSAIWHGFYPGYYLTFAGGALFTLAARTMRRSLRHYFLYSTESKFIYDVITFLVTRLAMAYITFTFVVLEFWPSIRLYLHMYLCLHILALLALTLVPRLTSKTVPGISNSIANGSVAHALKHASPLTNSVSNHHD</sequence>
<feature type="transmembrane region" description="Helical" evidence="7">
    <location>
        <begin position="179"/>
        <end position="197"/>
    </location>
</feature>
<evidence type="ECO:0000256" key="6">
    <source>
        <dbReference type="ARBA" id="ARBA00023315"/>
    </source>
</evidence>
<evidence type="ECO:0000256" key="5">
    <source>
        <dbReference type="ARBA" id="ARBA00023136"/>
    </source>
</evidence>
<organism evidence="8">
    <name type="scientific">Photinus pyralis</name>
    <name type="common">Common eastern firefly</name>
    <name type="synonym">Lampyris pyralis</name>
    <dbReference type="NCBI Taxonomy" id="7054"/>
    <lineage>
        <taxon>Eukaryota</taxon>
        <taxon>Metazoa</taxon>
        <taxon>Ecdysozoa</taxon>
        <taxon>Arthropoda</taxon>
        <taxon>Hexapoda</taxon>
        <taxon>Insecta</taxon>
        <taxon>Pterygota</taxon>
        <taxon>Neoptera</taxon>
        <taxon>Endopterygota</taxon>
        <taxon>Coleoptera</taxon>
        <taxon>Polyphaga</taxon>
        <taxon>Elateriformia</taxon>
        <taxon>Elateroidea</taxon>
        <taxon>Lampyridae</taxon>
        <taxon>Lampyrinae</taxon>
        <taxon>Photinus</taxon>
    </lineage>
</organism>
<dbReference type="InterPro" id="IPR049941">
    <property type="entry name" value="LPLAT_7/PORCN-like"/>
</dbReference>
<reference evidence="8" key="1">
    <citation type="journal article" date="2016" name="Sci. Rep.">
        <title>Molecular characterization of firefly nuptial gifts: a multi-omics approach sheds light on postcopulatory sexual selection.</title>
        <authorList>
            <person name="Al-Wathiqui N."/>
            <person name="Fallon T.R."/>
            <person name="South A."/>
            <person name="Weng J.K."/>
            <person name="Lewis S.M."/>
        </authorList>
    </citation>
    <scope>NUCLEOTIDE SEQUENCE</scope>
</reference>
<feature type="transmembrane region" description="Helical" evidence="7">
    <location>
        <begin position="100"/>
        <end position="118"/>
    </location>
</feature>
<evidence type="ECO:0000256" key="2">
    <source>
        <dbReference type="ARBA" id="ARBA00022679"/>
    </source>
</evidence>
<feature type="transmembrane region" description="Helical" evidence="7">
    <location>
        <begin position="415"/>
        <end position="439"/>
    </location>
</feature>
<dbReference type="PANTHER" id="PTHR13906">
    <property type="entry name" value="PORCUPINE"/>
    <property type="match status" value="1"/>
</dbReference>
<comment type="subcellular location">
    <subcellularLocation>
        <location evidence="1">Membrane</location>
        <topology evidence="1">Multi-pass membrane protein</topology>
    </subcellularLocation>
</comment>
<feature type="transmembrane region" description="Helical" evidence="7">
    <location>
        <begin position="373"/>
        <end position="394"/>
    </location>
</feature>
<dbReference type="EMBL" id="GEZM01060061">
    <property type="protein sequence ID" value="JAV71313.1"/>
    <property type="molecule type" value="Transcribed_RNA"/>
</dbReference>
<feature type="transmembrane region" description="Helical" evidence="7">
    <location>
        <begin position="274"/>
        <end position="294"/>
    </location>
</feature>
<keyword evidence="5 7" id="KW-0472">Membrane</keyword>
<dbReference type="GO" id="GO:0016746">
    <property type="term" value="F:acyltransferase activity"/>
    <property type="evidence" value="ECO:0007669"/>
    <property type="project" value="UniProtKB-KW"/>
</dbReference>
<evidence type="ECO:0000256" key="1">
    <source>
        <dbReference type="ARBA" id="ARBA00004141"/>
    </source>
</evidence>
<proteinExistence type="predicted"/>
<dbReference type="EMBL" id="GEZM01060060">
    <property type="protein sequence ID" value="JAV71314.1"/>
    <property type="molecule type" value="Transcribed_RNA"/>
</dbReference>
<feature type="transmembrane region" description="Helical" evidence="7">
    <location>
        <begin position="445"/>
        <end position="466"/>
    </location>
</feature>
<name>A0A1Y1LCE9_PHOPY</name>
<feature type="transmembrane region" description="Helical" evidence="7">
    <location>
        <begin position="61"/>
        <end position="80"/>
    </location>
</feature>
<evidence type="ECO:0000313" key="8">
    <source>
        <dbReference type="EMBL" id="JAV71314.1"/>
    </source>
</evidence>
<dbReference type="PANTHER" id="PTHR13906:SF4">
    <property type="entry name" value="LYSOPHOSPHOLIPID ACYLTRANSFERASE 6"/>
    <property type="match status" value="1"/>
</dbReference>
<dbReference type="AlphaFoldDB" id="A0A1Y1LCE9"/>
<keyword evidence="3 7" id="KW-0812">Transmembrane</keyword>
<evidence type="ECO:0000256" key="4">
    <source>
        <dbReference type="ARBA" id="ARBA00022989"/>
    </source>
</evidence>
<keyword evidence="6" id="KW-0012">Acyltransferase</keyword>
<feature type="transmembrane region" description="Helical" evidence="7">
    <location>
        <begin position="241"/>
        <end position="262"/>
    </location>
</feature>
<accession>A0A1Y1LCE9</accession>
<dbReference type="Pfam" id="PF03062">
    <property type="entry name" value="MBOAT"/>
    <property type="match status" value="1"/>
</dbReference>
<keyword evidence="4 7" id="KW-1133">Transmembrane helix</keyword>
<keyword evidence="2" id="KW-0808">Transferase</keyword>
<dbReference type="GO" id="GO:0030258">
    <property type="term" value="P:lipid modification"/>
    <property type="evidence" value="ECO:0007669"/>
    <property type="project" value="TreeGrafter"/>
</dbReference>
<evidence type="ECO:0000256" key="3">
    <source>
        <dbReference type="ARBA" id="ARBA00022692"/>
    </source>
</evidence>
<feature type="transmembrane region" description="Helical" evidence="7">
    <location>
        <begin position="29"/>
        <end position="49"/>
    </location>
</feature>